<evidence type="ECO:0000313" key="2">
    <source>
        <dbReference type="EMBL" id="KYZ77410.1"/>
    </source>
</evidence>
<dbReference type="AlphaFoldDB" id="A0A154BUD6"/>
<keyword evidence="3" id="KW-1185">Reference proteome</keyword>
<dbReference type="STRING" id="1794912.AXX12_04660"/>
<dbReference type="Pfam" id="PF12773">
    <property type="entry name" value="DZR"/>
    <property type="match status" value="1"/>
</dbReference>
<accession>A0A154BUD6</accession>
<organism evidence="2 3">
    <name type="scientific">Anaerosporomusa subterranea</name>
    <dbReference type="NCBI Taxonomy" id="1794912"/>
    <lineage>
        <taxon>Bacteria</taxon>
        <taxon>Bacillati</taxon>
        <taxon>Bacillota</taxon>
        <taxon>Negativicutes</taxon>
        <taxon>Acetonemataceae</taxon>
        <taxon>Anaerosporomusa</taxon>
    </lineage>
</organism>
<evidence type="ECO:0000313" key="3">
    <source>
        <dbReference type="Proteomes" id="UP000076268"/>
    </source>
</evidence>
<sequence length="216" mass="24261">MVEKLEFVRNYDDLSTERGFQFEFYCDRCGTTFRTEFQASMTGTVSDLLGTASTIFGGIFGTARDVSERVRSSSWQQSRDQAFRAAVTEVKPEFIQCPHCIRWVCRKNCWNMKKGLCKECAPDLGVEMAAAQANRSVEEVWAHAAMAEEDKKLDVKEWRTPIRATCPNCEAALPANVKFCPECGTKIQTVLHCSECGTKMNPDAKFCPDCGHKVAK</sequence>
<evidence type="ECO:0000259" key="1">
    <source>
        <dbReference type="Pfam" id="PF12773"/>
    </source>
</evidence>
<dbReference type="OrthoDB" id="9788304at2"/>
<dbReference type="EMBL" id="LSGP01000013">
    <property type="protein sequence ID" value="KYZ77410.1"/>
    <property type="molecule type" value="Genomic_DNA"/>
</dbReference>
<reference evidence="2 3" key="1">
    <citation type="submission" date="2016-02" db="EMBL/GenBank/DDBJ databases">
        <title>Anaerosporomusa subterraneum gen. nov., sp. nov., a spore-forming obligate anaerobe isolated from saprolite.</title>
        <authorList>
            <person name="Choi J.K."/>
            <person name="Shah M."/>
            <person name="Yee N."/>
        </authorList>
    </citation>
    <scope>NUCLEOTIDE SEQUENCE [LARGE SCALE GENOMIC DNA]</scope>
    <source>
        <strain evidence="2 3">RU4</strain>
    </source>
</reference>
<dbReference type="InterPro" id="IPR025874">
    <property type="entry name" value="DZR"/>
</dbReference>
<comment type="caution">
    <text evidence="2">The sequence shown here is derived from an EMBL/GenBank/DDBJ whole genome shotgun (WGS) entry which is preliminary data.</text>
</comment>
<gene>
    <name evidence="2" type="ORF">AXX12_04660</name>
</gene>
<name>A0A154BUD6_ANASB</name>
<dbReference type="Proteomes" id="UP000076268">
    <property type="component" value="Unassembled WGS sequence"/>
</dbReference>
<proteinExistence type="predicted"/>
<feature type="domain" description="DZANK-type" evidence="1">
    <location>
        <begin position="166"/>
        <end position="211"/>
    </location>
</feature>
<protein>
    <recommendedName>
        <fullName evidence="1">DZANK-type domain-containing protein</fullName>
    </recommendedName>
</protein>
<dbReference type="RefSeq" id="WP_066239697.1">
    <property type="nucleotide sequence ID" value="NZ_LSGP01000013.1"/>
</dbReference>